<dbReference type="CDD" id="cd00071">
    <property type="entry name" value="GMPK"/>
    <property type="match status" value="1"/>
</dbReference>
<dbReference type="EMBL" id="IACT01005954">
    <property type="protein sequence ID" value="LAC25096.1"/>
    <property type="molecule type" value="mRNA"/>
</dbReference>
<keyword evidence="3" id="KW-0808">Transferase</keyword>
<dbReference type="InterPro" id="IPR008144">
    <property type="entry name" value="Guanylate_kin-like_dom"/>
</dbReference>
<evidence type="ECO:0000256" key="1">
    <source>
        <dbReference type="ARBA" id="ARBA00005790"/>
    </source>
</evidence>
<dbReference type="GO" id="GO:0005524">
    <property type="term" value="F:ATP binding"/>
    <property type="evidence" value="ECO:0007669"/>
    <property type="project" value="UniProtKB-KW"/>
</dbReference>
<evidence type="ECO:0000256" key="4">
    <source>
        <dbReference type="ARBA" id="ARBA00022741"/>
    </source>
</evidence>
<dbReference type="PANTHER" id="PTHR23117:SF13">
    <property type="entry name" value="GUANYLATE KINASE"/>
    <property type="match status" value="1"/>
</dbReference>
<dbReference type="InterPro" id="IPR027417">
    <property type="entry name" value="P-loop_NTPase"/>
</dbReference>
<dbReference type="EC" id="2.7.4.8" evidence="2"/>
<dbReference type="SMART" id="SM00072">
    <property type="entry name" value="GuKc"/>
    <property type="match status" value="1"/>
</dbReference>
<feature type="domain" description="Guanylate kinase-like" evidence="7">
    <location>
        <begin position="1"/>
        <end position="168"/>
    </location>
</feature>
<dbReference type="SUPFAM" id="SSF52540">
    <property type="entry name" value="P-loop containing nucleoside triphosphate hydrolases"/>
    <property type="match status" value="1"/>
</dbReference>
<protein>
    <recommendedName>
        <fullName evidence="2">guanylate kinase</fullName>
        <ecNumber evidence="2">2.7.4.8</ecNumber>
    </recommendedName>
</protein>
<organism evidence="8">
    <name type="scientific">Hirondellea gigas</name>
    <dbReference type="NCBI Taxonomy" id="1518452"/>
    <lineage>
        <taxon>Eukaryota</taxon>
        <taxon>Metazoa</taxon>
        <taxon>Ecdysozoa</taxon>
        <taxon>Arthropoda</taxon>
        <taxon>Crustacea</taxon>
        <taxon>Multicrustacea</taxon>
        <taxon>Malacostraca</taxon>
        <taxon>Eumalacostraca</taxon>
        <taxon>Peracarida</taxon>
        <taxon>Amphipoda</taxon>
        <taxon>Amphilochidea</taxon>
        <taxon>Lysianassida</taxon>
        <taxon>Lysianassidira</taxon>
        <taxon>Lysianassoidea</taxon>
        <taxon>Lysianassidae</taxon>
        <taxon>Hirondellea</taxon>
    </lineage>
</organism>
<evidence type="ECO:0000256" key="6">
    <source>
        <dbReference type="ARBA" id="ARBA00022840"/>
    </source>
</evidence>
<keyword evidence="4" id="KW-0547">Nucleotide-binding</keyword>
<dbReference type="InterPro" id="IPR008145">
    <property type="entry name" value="GK/Ca_channel_bsu"/>
</dbReference>
<keyword evidence="6" id="KW-0067">ATP-binding</keyword>
<dbReference type="PROSITE" id="PS50052">
    <property type="entry name" value="GUANYLATE_KINASE_2"/>
    <property type="match status" value="1"/>
</dbReference>
<dbReference type="GO" id="GO:0004385">
    <property type="term" value="F:GMP kinase activity"/>
    <property type="evidence" value="ECO:0007669"/>
    <property type="project" value="UniProtKB-EC"/>
</dbReference>
<evidence type="ECO:0000313" key="8">
    <source>
        <dbReference type="EMBL" id="LAC25096.1"/>
    </source>
</evidence>
<dbReference type="PANTHER" id="PTHR23117">
    <property type="entry name" value="GUANYLATE KINASE-RELATED"/>
    <property type="match status" value="1"/>
</dbReference>
<evidence type="ECO:0000256" key="3">
    <source>
        <dbReference type="ARBA" id="ARBA00022679"/>
    </source>
</evidence>
<evidence type="ECO:0000256" key="5">
    <source>
        <dbReference type="ARBA" id="ARBA00022777"/>
    </source>
</evidence>
<sequence length="182" mass="20844">MKDYPNRFGFSVSHTTRGPRPGEQNGREYHFTDLNTFQALNKDGAFLETALFCGNNYGTSYTALMEVLREGRWCILDIDTQGVKQIKEVSVLAENNYFPVYVFIKPPSLEMLQDRLRKRNTESEESLKARMEAVAQEIQYGTHPGNFDAVIVNDDLDTAYKELRAFLDPMLNTDKKETNGEN</sequence>
<evidence type="ECO:0000256" key="2">
    <source>
        <dbReference type="ARBA" id="ARBA00012961"/>
    </source>
</evidence>
<dbReference type="Pfam" id="PF00625">
    <property type="entry name" value="Guanylate_kin"/>
    <property type="match status" value="1"/>
</dbReference>
<dbReference type="FunFam" id="3.30.63.10:FF:000002">
    <property type="entry name" value="Guanylate kinase 1"/>
    <property type="match status" value="1"/>
</dbReference>
<comment type="similarity">
    <text evidence="1">Belongs to the guanylate kinase family.</text>
</comment>
<dbReference type="AlphaFoldDB" id="A0A6A7G2J6"/>
<dbReference type="Gene3D" id="3.40.50.300">
    <property type="entry name" value="P-loop containing nucleotide triphosphate hydrolases"/>
    <property type="match status" value="1"/>
</dbReference>
<keyword evidence="5 8" id="KW-0418">Kinase</keyword>
<dbReference type="NCBIfam" id="TIGR03263">
    <property type="entry name" value="guanyl_kin"/>
    <property type="match status" value="1"/>
</dbReference>
<proteinExistence type="evidence at transcript level"/>
<reference evidence="8" key="1">
    <citation type="submission" date="2017-11" db="EMBL/GenBank/DDBJ databases">
        <title>The sensing device of the deep-sea amphipod.</title>
        <authorList>
            <person name="Kobayashi H."/>
            <person name="Nagahama T."/>
            <person name="Arai W."/>
            <person name="Sasagawa Y."/>
            <person name="Umeda M."/>
            <person name="Hayashi T."/>
            <person name="Nikaido I."/>
            <person name="Watanabe H."/>
            <person name="Oguri K."/>
            <person name="Kitazato H."/>
            <person name="Fujioka K."/>
            <person name="Kido Y."/>
            <person name="Takami H."/>
        </authorList>
    </citation>
    <scope>NUCLEOTIDE SEQUENCE</scope>
    <source>
        <tissue evidence="8">Whole body</tissue>
    </source>
</reference>
<dbReference type="InterPro" id="IPR017665">
    <property type="entry name" value="Guanylate_kinase"/>
</dbReference>
<accession>A0A6A7G2J6</accession>
<dbReference type="GO" id="GO:0005829">
    <property type="term" value="C:cytosol"/>
    <property type="evidence" value="ECO:0007669"/>
    <property type="project" value="TreeGrafter"/>
</dbReference>
<evidence type="ECO:0000259" key="7">
    <source>
        <dbReference type="PROSITE" id="PS50052"/>
    </source>
</evidence>
<dbReference type="InterPro" id="IPR020590">
    <property type="entry name" value="Guanylate_kinase_CS"/>
</dbReference>
<name>A0A6A7G2J6_9CRUS</name>
<dbReference type="PROSITE" id="PS00856">
    <property type="entry name" value="GUANYLATE_KINASE_1"/>
    <property type="match status" value="1"/>
</dbReference>